<protein>
    <submittedName>
        <fullName evidence="1">Uncharacterized protein</fullName>
    </submittedName>
</protein>
<dbReference type="Gene3D" id="3.90.1720.10">
    <property type="entry name" value="endopeptidase domain like (from Nostoc punctiforme)"/>
    <property type="match status" value="1"/>
</dbReference>
<evidence type="ECO:0000313" key="1">
    <source>
        <dbReference type="EMBL" id="ARP18164.1"/>
    </source>
</evidence>
<sequence length="141" mass="15750">MTLNELMAVPYLDHGRDEHGLDCWGFVRLVRHLHHGFPLLDSFGTVDPDDKAGMTDAYHQLVGGYVETAPIDGAIACHLIEDTLVHVGVVVNENGLKVAQTGRKMGRPWLCRLSDFERMSLITRYYIEHDCTSGLSQQAQS</sequence>
<dbReference type="RefSeq" id="WP_086046685.1">
    <property type="nucleotide sequence ID" value="NZ_CP017889.1"/>
</dbReference>
<accession>A0A1W6UZA4</accession>
<organism evidence="1">
    <name type="scientific">Vibrio alginolyticus</name>
    <dbReference type="NCBI Taxonomy" id="663"/>
    <lineage>
        <taxon>Bacteria</taxon>
        <taxon>Pseudomonadati</taxon>
        <taxon>Pseudomonadota</taxon>
        <taxon>Gammaproteobacteria</taxon>
        <taxon>Vibrionales</taxon>
        <taxon>Vibrionaceae</taxon>
        <taxon>Vibrio</taxon>
    </lineage>
</organism>
<proteinExistence type="predicted"/>
<gene>
    <name evidence="1" type="ORF">K05K4_13260</name>
</gene>
<reference evidence="1" key="1">
    <citation type="submission" date="2016-10" db="EMBL/GenBank/DDBJ databases">
        <title>The High Quality Genome of Vibrio alginolyticus K01M1.</title>
        <authorList>
            <person name="Wendling C."/>
            <person name="Chibani C.M."/>
            <person name="Hertel R."/>
            <person name="Sproer C."/>
            <person name="Bunk B."/>
            <person name="Overmann J."/>
            <person name="Roth O."/>
            <person name="Liesegang H."/>
        </authorList>
    </citation>
    <scope>NUCLEOTIDE SEQUENCE</scope>
    <source>
        <strain evidence="1">K05K4</strain>
    </source>
</reference>
<dbReference type="EMBL" id="CP017902">
    <property type="protein sequence ID" value="ARP18164.1"/>
    <property type="molecule type" value="Genomic_DNA"/>
</dbReference>
<name>A0A1W6UZA4_VIBAL</name>
<dbReference type="AlphaFoldDB" id="A0A1W6UZA4"/>